<protein>
    <submittedName>
        <fullName evidence="2">Uncharacterized protein</fullName>
    </submittedName>
</protein>
<name>A0A2S2NNT2_SCHGA</name>
<sequence length="160" mass="18513">MIKPKKNNNPSKKQDDNNDNASRLKNNCKYVPKPTLYSSIVQTESKLRNITLSRLEPKPNMIKRGVREVNFPLTEHVYDYNNMVNVGLNSNLSTVPKPKPREPHSTKNPEPKLSDYYRPSFDNVQRIQMNSIKTNPELTVQYDGLAVSRLLNEIDDLIFR</sequence>
<organism evidence="2">
    <name type="scientific">Schizaphis graminum</name>
    <name type="common">Green bug aphid</name>
    <dbReference type="NCBI Taxonomy" id="13262"/>
    <lineage>
        <taxon>Eukaryota</taxon>
        <taxon>Metazoa</taxon>
        <taxon>Ecdysozoa</taxon>
        <taxon>Arthropoda</taxon>
        <taxon>Hexapoda</taxon>
        <taxon>Insecta</taxon>
        <taxon>Pterygota</taxon>
        <taxon>Neoptera</taxon>
        <taxon>Paraneoptera</taxon>
        <taxon>Hemiptera</taxon>
        <taxon>Sternorrhyncha</taxon>
        <taxon>Aphidomorpha</taxon>
        <taxon>Aphidoidea</taxon>
        <taxon>Aphididae</taxon>
        <taxon>Aphidini</taxon>
        <taxon>Schizaphis</taxon>
    </lineage>
</organism>
<proteinExistence type="predicted"/>
<evidence type="ECO:0000313" key="2">
    <source>
        <dbReference type="EMBL" id="MBY18814.1"/>
    </source>
</evidence>
<feature type="compositionally biased region" description="Basic and acidic residues" evidence="1">
    <location>
        <begin position="99"/>
        <end position="115"/>
    </location>
</feature>
<reference evidence="2" key="1">
    <citation type="submission" date="2018-04" db="EMBL/GenBank/DDBJ databases">
        <title>Transcriptome of Schizaphis graminum biotype I.</title>
        <authorList>
            <person name="Scully E.D."/>
            <person name="Geib S.M."/>
            <person name="Palmer N.A."/>
            <person name="Koch K."/>
            <person name="Bradshaw J."/>
            <person name="Heng-Moss T."/>
            <person name="Sarath G."/>
        </authorList>
    </citation>
    <scope>NUCLEOTIDE SEQUENCE</scope>
</reference>
<dbReference type="EMBL" id="GGMR01006195">
    <property type="protein sequence ID" value="MBY18814.1"/>
    <property type="molecule type" value="Transcribed_RNA"/>
</dbReference>
<feature type="region of interest" description="Disordered" evidence="1">
    <location>
        <begin position="1"/>
        <end position="27"/>
    </location>
</feature>
<evidence type="ECO:0000256" key="1">
    <source>
        <dbReference type="SAM" id="MobiDB-lite"/>
    </source>
</evidence>
<accession>A0A2S2NNT2</accession>
<gene>
    <name evidence="2" type="ORF">g.83618</name>
</gene>
<dbReference type="AlphaFoldDB" id="A0A2S2NNT2"/>
<feature type="region of interest" description="Disordered" evidence="1">
    <location>
        <begin position="91"/>
        <end position="116"/>
    </location>
</feature>